<reference evidence="1 2" key="1">
    <citation type="journal article" date="2016" name="Nat. Commun.">
        <title>Extremotolerant tardigrade genome and improved radiotolerance of human cultured cells by tardigrade-unique protein.</title>
        <authorList>
            <person name="Hashimoto T."/>
            <person name="Horikawa D.D."/>
            <person name="Saito Y."/>
            <person name="Kuwahara H."/>
            <person name="Kozuka-Hata H."/>
            <person name="Shin-I T."/>
            <person name="Minakuchi Y."/>
            <person name="Ohishi K."/>
            <person name="Motoyama A."/>
            <person name="Aizu T."/>
            <person name="Enomoto A."/>
            <person name="Kondo K."/>
            <person name="Tanaka S."/>
            <person name="Hara Y."/>
            <person name="Koshikawa S."/>
            <person name="Sagara H."/>
            <person name="Miura T."/>
            <person name="Yokobori S."/>
            <person name="Miyagawa K."/>
            <person name="Suzuki Y."/>
            <person name="Kubo T."/>
            <person name="Oyama M."/>
            <person name="Kohara Y."/>
            <person name="Fujiyama A."/>
            <person name="Arakawa K."/>
            <person name="Katayama T."/>
            <person name="Toyoda A."/>
            <person name="Kunieda T."/>
        </authorList>
    </citation>
    <scope>NUCLEOTIDE SEQUENCE [LARGE SCALE GENOMIC DNA]</scope>
    <source>
        <strain evidence="1 2">YOKOZUNA-1</strain>
    </source>
</reference>
<protein>
    <submittedName>
        <fullName evidence="1">Uncharacterized protein</fullName>
    </submittedName>
</protein>
<dbReference type="Proteomes" id="UP000186922">
    <property type="component" value="Unassembled WGS sequence"/>
</dbReference>
<evidence type="ECO:0000313" key="2">
    <source>
        <dbReference type="Proteomes" id="UP000186922"/>
    </source>
</evidence>
<accession>A0A1D1UNQ8</accession>
<dbReference type="EMBL" id="BDGG01000002">
    <property type="protein sequence ID" value="GAU91359.1"/>
    <property type="molecule type" value="Genomic_DNA"/>
</dbReference>
<organism evidence="1 2">
    <name type="scientific">Ramazzottius varieornatus</name>
    <name type="common">Water bear</name>
    <name type="synonym">Tardigrade</name>
    <dbReference type="NCBI Taxonomy" id="947166"/>
    <lineage>
        <taxon>Eukaryota</taxon>
        <taxon>Metazoa</taxon>
        <taxon>Ecdysozoa</taxon>
        <taxon>Tardigrada</taxon>
        <taxon>Eutardigrada</taxon>
        <taxon>Parachela</taxon>
        <taxon>Hypsibioidea</taxon>
        <taxon>Ramazzottiidae</taxon>
        <taxon>Ramazzottius</taxon>
    </lineage>
</organism>
<evidence type="ECO:0000313" key="1">
    <source>
        <dbReference type="EMBL" id="GAU91359.1"/>
    </source>
</evidence>
<comment type="caution">
    <text evidence="1">The sequence shown here is derived from an EMBL/GenBank/DDBJ whole genome shotgun (WGS) entry which is preliminary data.</text>
</comment>
<sequence length="60" mass="6370">MTLALLNFERGTCIHSHTCGSALFSGLIFGVRAVGIHGGTVVVKARSRIDSWITVGSRNV</sequence>
<dbReference type="AlphaFoldDB" id="A0A1D1UNQ8"/>
<name>A0A1D1UNQ8_RAMVA</name>
<proteinExistence type="predicted"/>
<gene>
    <name evidence="1" type="primary">RvY_03626-1</name>
    <name evidence="1" type="synonym">RvY_03626.1</name>
    <name evidence="1" type="ORF">RvY_03626</name>
</gene>
<keyword evidence="2" id="KW-1185">Reference proteome</keyword>